<comment type="caution">
    <text evidence="4">The sequence shown here is derived from an EMBL/GenBank/DDBJ whole genome shotgun (WGS) entry which is preliminary data.</text>
</comment>
<evidence type="ECO:0000313" key="5">
    <source>
        <dbReference type="Proteomes" id="UP001596435"/>
    </source>
</evidence>
<dbReference type="Gene3D" id="3.40.50.2000">
    <property type="entry name" value="Glycogen Phosphorylase B"/>
    <property type="match status" value="2"/>
</dbReference>
<evidence type="ECO:0000256" key="3">
    <source>
        <dbReference type="ARBA" id="ARBA00022679"/>
    </source>
</evidence>
<keyword evidence="5" id="KW-1185">Reference proteome</keyword>
<dbReference type="Pfam" id="PF13692">
    <property type="entry name" value="Glyco_trans_1_4"/>
    <property type="match status" value="1"/>
</dbReference>
<gene>
    <name evidence="4" type="ORF">ACFQMG_04920</name>
</gene>
<protein>
    <recommendedName>
        <fullName evidence="1">D-inositol 3-phosphate glycosyltransferase</fullName>
    </recommendedName>
</protein>
<dbReference type="Proteomes" id="UP001596435">
    <property type="component" value="Unassembled WGS sequence"/>
</dbReference>
<accession>A0ABW2FRX9</accession>
<dbReference type="EMBL" id="JBHTAJ010000007">
    <property type="protein sequence ID" value="MFC7178904.1"/>
    <property type="molecule type" value="Genomic_DNA"/>
</dbReference>
<dbReference type="PANTHER" id="PTHR12526">
    <property type="entry name" value="GLYCOSYLTRANSFERASE"/>
    <property type="match status" value="1"/>
</dbReference>
<evidence type="ECO:0000313" key="4">
    <source>
        <dbReference type="EMBL" id="MFC7178904.1"/>
    </source>
</evidence>
<keyword evidence="3 4" id="KW-0808">Transferase</keyword>
<proteinExistence type="predicted"/>
<name>A0ABW2FRX9_9ACTN</name>
<dbReference type="RefSeq" id="WP_380230510.1">
    <property type="nucleotide sequence ID" value="NZ_JBHSVH010000002.1"/>
</dbReference>
<evidence type="ECO:0000256" key="2">
    <source>
        <dbReference type="ARBA" id="ARBA00022676"/>
    </source>
</evidence>
<dbReference type="SUPFAM" id="SSF53756">
    <property type="entry name" value="UDP-Glycosyltransferase/glycogen phosphorylase"/>
    <property type="match status" value="1"/>
</dbReference>
<dbReference type="GO" id="GO:0016757">
    <property type="term" value="F:glycosyltransferase activity"/>
    <property type="evidence" value="ECO:0007669"/>
    <property type="project" value="UniProtKB-KW"/>
</dbReference>
<keyword evidence="2 4" id="KW-0328">Glycosyltransferase</keyword>
<evidence type="ECO:0000256" key="1">
    <source>
        <dbReference type="ARBA" id="ARBA00021292"/>
    </source>
</evidence>
<sequence>MSTEDLAAAALRRAARDGLATDPAQLVTSAHASPTVRTALAEAWAVTLAAGHGRNAAAVLRRRLLARPPAGEAAFLLDLAESGGLQPLTAAECAAMARSADRAERHAAWRYLAGIAHGAEVLPRVAPRTADRYEALLLAAVWQRAVPGAAAGQAFRQAVRPLPAEAGSGLTVAQSMLLGRLDEPGAGLSGGMSVLLGGLGDALTGTGRVGRVMTLATAGPTDLGRRQPLVVRRGPEHWVMRIPVDAPEPLDPRTAAVHRAALAWWATRLLALPGAAVDVVHARFADDGSLAMAETARRHGARFAFTVTPDPHRTTAERHRDLPVHANSEPAAALRMDLHRIFVADRLVARADLLVTIPGRTGSAELPEHFPQLASQRRPRRIAAPPEGIPPFEPGQHDEALAATLMGRLFAGGDRPDGLDADGSGVRVLLSVGRLHPVKQQDRLVEAWLDAGLHRSTALLLIGGSGSDATPVETGMRGRIAKLLSAEPTARRRIAQWPALPNRQVRVLERALASGRWCGPAIYVCPSAKEEFGLAVLEAMDAGMPAAGPVRGGVPHYIRDGVNGFLLPTGGAGELAERLREVCGLPADRLAEVAARGRGTVAARFSAAAMAEALAAEYTAVVAGTAR</sequence>
<dbReference type="PANTHER" id="PTHR12526:SF510">
    <property type="entry name" value="D-INOSITOL 3-PHOSPHATE GLYCOSYLTRANSFERASE"/>
    <property type="match status" value="1"/>
</dbReference>
<reference evidence="5" key="1">
    <citation type="journal article" date="2019" name="Int. J. Syst. Evol. Microbiol.">
        <title>The Global Catalogue of Microorganisms (GCM) 10K type strain sequencing project: providing services to taxonomists for standard genome sequencing and annotation.</title>
        <authorList>
            <consortium name="The Broad Institute Genomics Platform"/>
            <consortium name="The Broad Institute Genome Sequencing Center for Infectious Disease"/>
            <person name="Wu L."/>
            <person name="Ma J."/>
        </authorList>
    </citation>
    <scope>NUCLEOTIDE SEQUENCE [LARGE SCALE GENOMIC DNA]</scope>
    <source>
        <strain evidence="5">CGMCC 1.12859</strain>
    </source>
</reference>
<organism evidence="4 5">
    <name type="scientific">Kitasatospora paranensis</name>
    <dbReference type="NCBI Taxonomy" id="258053"/>
    <lineage>
        <taxon>Bacteria</taxon>
        <taxon>Bacillati</taxon>
        <taxon>Actinomycetota</taxon>
        <taxon>Actinomycetes</taxon>
        <taxon>Kitasatosporales</taxon>
        <taxon>Streptomycetaceae</taxon>
        <taxon>Kitasatospora</taxon>
    </lineage>
</organism>